<comment type="caution">
    <text evidence="8">The sequence shown here is derived from an EMBL/GenBank/DDBJ whole genome shotgun (WGS) entry which is preliminary data.</text>
</comment>
<feature type="compositionally biased region" description="Gly residues" evidence="6">
    <location>
        <begin position="26"/>
        <end position="37"/>
    </location>
</feature>
<evidence type="ECO:0000256" key="6">
    <source>
        <dbReference type="SAM" id="MobiDB-lite"/>
    </source>
</evidence>
<dbReference type="InterPro" id="IPR015898">
    <property type="entry name" value="G-protein_gamma-like_dom"/>
</dbReference>
<keyword evidence="4" id="KW-0472">Membrane</keyword>
<accession>A0A438C1X2</accession>
<dbReference type="PANTHER" id="PTHR35129">
    <property type="entry name" value="GUANINE NUCLEOTIDE-BINDING PROTEIN SUBUNIT GAMMA 1"/>
    <property type="match status" value="1"/>
</dbReference>
<feature type="compositionally biased region" description="Low complexity" evidence="6">
    <location>
        <begin position="1"/>
        <end position="14"/>
    </location>
</feature>
<evidence type="ECO:0000313" key="8">
    <source>
        <dbReference type="EMBL" id="RVW17230.1"/>
    </source>
</evidence>
<gene>
    <name evidence="8" type="primary">RGG2_1</name>
    <name evidence="8" type="ORF">CK203_069184</name>
</gene>
<dbReference type="Pfam" id="PF00631">
    <property type="entry name" value="G-gamma"/>
    <property type="match status" value="1"/>
</dbReference>
<keyword evidence="3" id="KW-0175">Coiled coil</keyword>
<protein>
    <submittedName>
        <fullName evidence="8">Guanine nucleotide-binding protein subunit gamma 2</fullName>
    </submittedName>
</protein>
<evidence type="ECO:0000256" key="4">
    <source>
        <dbReference type="ARBA" id="ARBA00023136"/>
    </source>
</evidence>
<comment type="subcellular location">
    <subcellularLocation>
        <location evidence="1">Cell membrane</location>
    </subcellularLocation>
</comment>
<proteinExistence type="predicted"/>
<evidence type="ECO:0000259" key="7">
    <source>
        <dbReference type="SMART" id="SM01224"/>
    </source>
</evidence>
<evidence type="ECO:0000256" key="2">
    <source>
        <dbReference type="ARBA" id="ARBA00022475"/>
    </source>
</evidence>
<dbReference type="SMART" id="SM01224">
    <property type="entry name" value="G_gamma"/>
    <property type="match status" value="1"/>
</dbReference>
<name>A0A438C1X2_VITVI</name>
<dbReference type="PANTHER" id="PTHR35129:SF5">
    <property type="entry name" value="GUANINE NUCLEOTIDE-BINDING PROTEIN SUBUNIT GAMMA 2"/>
    <property type="match status" value="1"/>
</dbReference>
<dbReference type="Proteomes" id="UP000288805">
    <property type="component" value="Unassembled WGS sequence"/>
</dbReference>
<feature type="region of interest" description="Disordered" evidence="6">
    <location>
        <begin position="1"/>
        <end position="47"/>
    </location>
</feature>
<dbReference type="GO" id="GO:0005886">
    <property type="term" value="C:plasma membrane"/>
    <property type="evidence" value="ECO:0007669"/>
    <property type="project" value="UniProtKB-SubCell"/>
</dbReference>
<keyword evidence="5" id="KW-0807">Transducer</keyword>
<evidence type="ECO:0000313" key="9">
    <source>
        <dbReference type="Proteomes" id="UP000288805"/>
    </source>
</evidence>
<reference evidence="8 9" key="1">
    <citation type="journal article" date="2018" name="PLoS Genet.">
        <title>Population sequencing reveals clonal diversity and ancestral inbreeding in the grapevine cultivar Chardonnay.</title>
        <authorList>
            <person name="Roach M.J."/>
            <person name="Johnson D.L."/>
            <person name="Bohlmann J."/>
            <person name="van Vuuren H.J."/>
            <person name="Jones S.J."/>
            <person name="Pretorius I.S."/>
            <person name="Schmidt S.A."/>
            <person name="Borneman A.R."/>
        </authorList>
    </citation>
    <scope>NUCLEOTIDE SEQUENCE [LARGE SCALE GENOMIC DNA]</scope>
    <source>
        <strain evidence="9">cv. Chardonnay</strain>
        <tissue evidence="8">Leaf</tissue>
    </source>
</reference>
<keyword evidence="2" id="KW-1003">Cell membrane</keyword>
<dbReference type="AlphaFoldDB" id="A0A438C1X2"/>
<dbReference type="OrthoDB" id="776094at2759"/>
<dbReference type="EMBL" id="QGNW01002579">
    <property type="protein sequence ID" value="RVW17230.1"/>
    <property type="molecule type" value="Genomic_DNA"/>
</dbReference>
<dbReference type="InterPro" id="IPR045878">
    <property type="entry name" value="GG1/2"/>
</dbReference>
<evidence type="ECO:0000256" key="3">
    <source>
        <dbReference type="ARBA" id="ARBA00023054"/>
    </source>
</evidence>
<evidence type="ECO:0000256" key="5">
    <source>
        <dbReference type="ARBA" id="ARBA00023224"/>
    </source>
</evidence>
<feature type="domain" description="G protein gamma" evidence="7">
    <location>
        <begin position="54"/>
        <end position="127"/>
    </location>
</feature>
<sequence length="128" mass="13747">MMDSQPSLPSASSSPPSPPPSSPPRGRGGGEGGGGKRGAAASSPPINFLGRHRMAAAISQLHHQIDVIKEELEQLETLGESSIACRELFSSVESIPDPLLPTTQGPVDMSWERWFRGAHESKSHKRWI</sequence>
<organism evidence="8 9">
    <name type="scientific">Vitis vinifera</name>
    <name type="common">Grape</name>
    <dbReference type="NCBI Taxonomy" id="29760"/>
    <lineage>
        <taxon>Eukaryota</taxon>
        <taxon>Viridiplantae</taxon>
        <taxon>Streptophyta</taxon>
        <taxon>Embryophyta</taxon>
        <taxon>Tracheophyta</taxon>
        <taxon>Spermatophyta</taxon>
        <taxon>Magnoliopsida</taxon>
        <taxon>eudicotyledons</taxon>
        <taxon>Gunneridae</taxon>
        <taxon>Pentapetalae</taxon>
        <taxon>rosids</taxon>
        <taxon>Vitales</taxon>
        <taxon>Vitaceae</taxon>
        <taxon>Viteae</taxon>
        <taxon>Vitis</taxon>
    </lineage>
</organism>
<evidence type="ECO:0000256" key="1">
    <source>
        <dbReference type="ARBA" id="ARBA00004236"/>
    </source>
</evidence>
<dbReference type="GO" id="GO:0007186">
    <property type="term" value="P:G protein-coupled receptor signaling pathway"/>
    <property type="evidence" value="ECO:0007669"/>
    <property type="project" value="InterPro"/>
</dbReference>